<dbReference type="PROSITE" id="PS50097">
    <property type="entry name" value="BTB"/>
    <property type="match status" value="1"/>
</dbReference>
<gene>
    <name evidence="2" type="ORF">FA15DRAFT_676659</name>
</gene>
<dbReference type="STRING" id="230819.A0A5C3KA69"/>
<protein>
    <recommendedName>
        <fullName evidence="1">BTB domain-containing protein</fullName>
    </recommendedName>
</protein>
<feature type="domain" description="BTB" evidence="1">
    <location>
        <begin position="1"/>
        <end position="59"/>
    </location>
</feature>
<dbReference type="Pfam" id="PF00651">
    <property type="entry name" value="BTB"/>
    <property type="match status" value="1"/>
</dbReference>
<feature type="non-terminal residue" evidence="2">
    <location>
        <position position="1"/>
    </location>
</feature>
<organism evidence="2 3">
    <name type="scientific">Coprinopsis marcescibilis</name>
    <name type="common">Agaric fungus</name>
    <name type="synonym">Psathyrella marcescibilis</name>
    <dbReference type="NCBI Taxonomy" id="230819"/>
    <lineage>
        <taxon>Eukaryota</taxon>
        <taxon>Fungi</taxon>
        <taxon>Dikarya</taxon>
        <taxon>Basidiomycota</taxon>
        <taxon>Agaricomycotina</taxon>
        <taxon>Agaricomycetes</taxon>
        <taxon>Agaricomycetidae</taxon>
        <taxon>Agaricales</taxon>
        <taxon>Agaricineae</taxon>
        <taxon>Psathyrellaceae</taxon>
        <taxon>Coprinopsis</taxon>
    </lineage>
</organism>
<proteinExistence type="predicted"/>
<dbReference type="AlphaFoldDB" id="A0A5C3KA69"/>
<dbReference type="CDD" id="cd18186">
    <property type="entry name" value="BTB_POZ_ZBTB_KLHL-like"/>
    <property type="match status" value="1"/>
</dbReference>
<keyword evidence="3" id="KW-1185">Reference proteome</keyword>
<reference evidence="2 3" key="1">
    <citation type="journal article" date="2019" name="Nat. Ecol. Evol.">
        <title>Megaphylogeny resolves global patterns of mushroom evolution.</title>
        <authorList>
            <person name="Varga T."/>
            <person name="Krizsan K."/>
            <person name="Foldi C."/>
            <person name="Dima B."/>
            <person name="Sanchez-Garcia M."/>
            <person name="Sanchez-Ramirez S."/>
            <person name="Szollosi G.J."/>
            <person name="Szarkandi J.G."/>
            <person name="Papp V."/>
            <person name="Albert L."/>
            <person name="Andreopoulos W."/>
            <person name="Angelini C."/>
            <person name="Antonin V."/>
            <person name="Barry K.W."/>
            <person name="Bougher N.L."/>
            <person name="Buchanan P."/>
            <person name="Buyck B."/>
            <person name="Bense V."/>
            <person name="Catcheside P."/>
            <person name="Chovatia M."/>
            <person name="Cooper J."/>
            <person name="Damon W."/>
            <person name="Desjardin D."/>
            <person name="Finy P."/>
            <person name="Geml J."/>
            <person name="Haridas S."/>
            <person name="Hughes K."/>
            <person name="Justo A."/>
            <person name="Karasinski D."/>
            <person name="Kautmanova I."/>
            <person name="Kiss B."/>
            <person name="Kocsube S."/>
            <person name="Kotiranta H."/>
            <person name="LaButti K.M."/>
            <person name="Lechner B.E."/>
            <person name="Liimatainen K."/>
            <person name="Lipzen A."/>
            <person name="Lukacs Z."/>
            <person name="Mihaltcheva S."/>
            <person name="Morgado L.N."/>
            <person name="Niskanen T."/>
            <person name="Noordeloos M.E."/>
            <person name="Ohm R.A."/>
            <person name="Ortiz-Santana B."/>
            <person name="Ovrebo C."/>
            <person name="Racz N."/>
            <person name="Riley R."/>
            <person name="Savchenko A."/>
            <person name="Shiryaev A."/>
            <person name="Soop K."/>
            <person name="Spirin V."/>
            <person name="Szebenyi C."/>
            <person name="Tomsovsky M."/>
            <person name="Tulloss R.E."/>
            <person name="Uehling J."/>
            <person name="Grigoriev I.V."/>
            <person name="Vagvolgyi C."/>
            <person name="Papp T."/>
            <person name="Martin F.M."/>
            <person name="Miettinen O."/>
            <person name="Hibbett D.S."/>
            <person name="Nagy L.G."/>
        </authorList>
    </citation>
    <scope>NUCLEOTIDE SEQUENCE [LARGE SCALE GENOMIC DNA]</scope>
    <source>
        <strain evidence="2 3">CBS 121175</strain>
    </source>
</reference>
<dbReference type="OrthoDB" id="2593747at2759"/>
<name>A0A5C3KA69_COPMA</name>
<dbReference type="SUPFAM" id="SSF54695">
    <property type="entry name" value="POZ domain"/>
    <property type="match status" value="1"/>
</dbReference>
<sequence length="292" mass="32277">VEDEIFSVPRNVFAATSEVFADMFLLPSSGSPDGLDEGHPITLEGYKKDEFVALLKVMYPMPDTIIHGDTLSLDLTKAEWVSALKLSTIWNMTRIRKYAISRLDALQLKPAEKVQLARDHRVGKWLREGVTALTEGEPTPIEDLEALGWKTAALLCFIHNHRTKPQPQSAGRFTMASIKCAYCTTSSSLITAEQICSGCRIKVTPESVLCSPSLGSTTPGTQYNIYLQNMRCSKYPNCNSIPFGPATFSCQCGRSHYTHNNSGYARITGHSDTDMVDKYFGQEIGEYDASDA</sequence>
<dbReference type="Proteomes" id="UP000307440">
    <property type="component" value="Unassembled WGS sequence"/>
</dbReference>
<dbReference type="EMBL" id="ML210769">
    <property type="protein sequence ID" value="TFK16503.1"/>
    <property type="molecule type" value="Genomic_DNA"/>
</dbReference>
<dbReference type="InterPro" id="IPR011333">
    <property type="entry name" value="SKP1/BTB/POZ_sf"/>
</dbReference>
<evidence type="ECO:0000313" key="2">
    <source>
        <dbReference type="EMBL" id="TFK16503.1"/>
    </source>
</evidence>
<accession>A0A5C3KA69</accession>
<evidence type="ECO:0000259" key="1">
    <source>
        <dbReference type="PROSITE" id="PS50097"/>
    </source>
</evidence>
<evidence type="ECO:0000313" key="3">
    <source>
        <dbReference type="Proteomes" id="UP000307440"/>
    </source>
</evidence>
<dbReference type="Gene3D" id="3.30.710.10">
    <property type="entry name" value="Potassium Channel Kv1.1, Chain A"/>
    <property type="match status" value="1"/>
</dbReference>
<dbReference type="InterPro" id="IPR000210">
    <property type="entry name" value="BTB/POZ_dom"/>
</dbReference>